<dbReference type="RefSeq" id="WP_093743862.1">
    <property type="nucleotide sequence ID" value="NZ_FNBP01000012.1"/>
</dbReference>
<proteinExistence type="predicted"/>
<sequence>MIIKSTRVPVSDTGAIAAYFGNQSENEKIGWLQGTQAEIQLMGITAKLAERAFSVRHLIIAPGEKLGGHELGQILDNVCQEYGVTKNMKDRITAVVHKKPREEGAGFEYHYHFAVPELDTDTGRVLDSKFTHMRNEKISRLAELRTGHEITPGRFNREVYDALAREQPDLDLSRYQAALEDASEAAGLKRGNWKSFRAESSYTSTSHQVIKRKARTAGVEADLSIPKIRAQMRKWAADRSPEQFIEHVLTSGYELKPGNNKDIWRLHGHGHDLGSIDRLSGIKRHKINEIMERKYDDIFLGPKDGNVAFRRG</sequence>
<name>A0A1G7XGQ0_9RHOB</name>
<dbReference type="STRING" id="218672.SAMN04489759_112105"/>
<dbReference type="AlphaFoldDB" id="A0A1G7XGQ0"/>
<accession>A0A1G7XGQ0</accession>
<evidence type="ECO:0000313" key="1">
    <source>
        <dbReference type="EMBL" id="SDG83271.1"/>
    </source>
</evidence>
<reference evidence="2" key="1">
    <citation type="submission" date="2016-10" db="EMBL/GenBank/DDBJ databases">
        <authorList>
            <person name="Varghese N."/>
            <person name="Submissions S."/>
        </authorList>
    </citation>
    <scope>NUCLEOTIDE SEQUENCE [LARGE SCALE GENOMIC DNA]</scope>
    <source>
        <strain evidence="2">DSM 16477</strain>
    </source>
</reference>
<dbReference type="EMBL" id="FNBP01000012">
    <property type="protein sequence ID" value="SDG83271.1"/>
    <property type="molecule type" value="Genomic_DNA"/>
</dbReference>
<protein>
    <recommendedName>
        <fullName evidence="3">Relaxase/Mobilisation nuclease domain-containing protein</fullName>
    </recommendedName>
</protein>
<evidence type="ECO:0000313" key="2">
    <source>
        <dbReference type="Proteomes" id="UP000199399"/>
    </source>
</evidence>
<evidence type="ECO:0008006" key="3">
    <source>
        <dbReference type="Google" id="ProtNLM"/>
    </source>
</evidence>
<organism evidence="1 2">
    <name type="scientific">Sulfitobacter delicatus</name>
    <dbReference type="NCBI Taxonomy" id="218672"/>
    <lineage>
        <taxon>Bacteria</taxon>
        <taxon>Pseudomonadati</taxon>
        <taxon>Pseudomonadota</taxon>
        <taxon>Alphaproteobacteria</taxon>
        <taxon>Rhodobacterales</taxon>
        <taxon>Roseobacteraceae</taxon>
        <taxon>Sulfitobacter</taxon>
    </lineage>
</organism>
<dbReference type="Proteomes" id="UP000199399">
    <property type="component" value="Unassembled WGS sequence"/>
</dbReference>
<gene>
    <name evidence="1" type="ORF">SAMN04489759_112105</name>
</gene>
<dbReference type="OrthoDB" id="7866208at2"/>
<keyword evidence="2" id="KW-1185">Reference proteome</keyword>